<keyword evidence="4" id="KW-0676">Redox-active center</keyword>
<evidence type="ECO:0000256" key="3">
    <source>
        <dbReference type="ARBA" id="ARBA00023157"/>
    </source>
</evidence>
<dbReference type="SUPFAM" id="SSF52833">
    <property type="entry name" value="Thioredoxin-like"/>
    <property type="match status" value="1"/>
</dbReference>
<dbReference type="InterPro" id="IPR050553">
    <property type="entry name" value="Thioredoxin_ResA/DsbE_sf"/>
</dbReference>
<evidence type="ECO:0000256" key="1">
    <source>
        <dbReference type="ARBA" id="ARBA00004196"/>
    </source>
</evidence>
<evidence type="ECO:0000313" key="6">
    <source>
        <dbReference type="EMBL" id="CAB4574254.1"/>
    </source>
</evidence>
<dbReference type="InterPro" id="IPR013766">
    <property type="entry name" value="Thioredoxin_domain"/>
</dbReference>
<protein>
    <submittedName>
        <fullName evidence="6">Unannotated protein</fullName>
    </submittedName>
</protein>
<organism evidence="6">
    <name type="scientific">freshwater metagenome</name>
    <dbReference type="NCBI Taxonomy" id="449393"/>
    <lineage>
        <taxon>unclassified sequences</taxon>
        <taxon>metagenomes</taxon>
        <taxon>ecological metagenomes</taxon>
    </lineage>
</organism>
<dbReference type="PANTHER" id="PTHR42852:SF6">
    <property type="entry name" value="THIOL:DISULFIDE INTERCHANGE PROTEIN DSBE"/>
    <property type="match status" value="1"/>
</dbReference>
<evidence type="ECO:0000259" key="5">
    <source>
        <dbReference type="PROSITE" id="PS51352"/>
    </source>
</evidence>
<dbReference type="CDD" id="cd02966">
    <property type="entry name" value="TlpA_like_family"/>
    <property type="match status" value="1"/>
</dbReference>
<evidence type="ECO:0000256" key="2">
    <source>
        <dbReference type="ARBA" id="ARBA00022748"/>
    </source>
</evidence>
<name>A0A6J6EG94_9ZZZZ</name>
<proteinExistence type="predicted"/>
<dbReference type="InterPro" id="IPR017937">
    <property type="entry name" value="Thioredoxin_CS"/>
</dbReference>
<accession>A0A6J6EG94</accession>
<dbReference type="PROSITE" id="PS00194">
    <property type="entry name" value="THIOREDOXIN_1"/>
    <property type="match status" value="1"/>
</dbReference>
<dbReference type="GO" id="GO:0017004">
    <property type="term" value="P:cytochrome complex assembly"/>
    <property type="evidence" value="ECO:0007669"/>
    <property type="project" value="UniProtKB-KW"/>
</dbReference>
<dbReference type="InterPro" id="IPR013740">
    <property type="entry name" value="Redoxin"/>
</dbReference>
<sequence>MLAGCSAGGSNNTAFVSGDGTTTVLPIDQRGEPLELSGVTLTGEDLSVSEFLGQNVVINVWASWCAPCRQEAPELKAFDIENPDVQLLGINTRDNDPAARAFEEFFGITYPSIIDPDGSKQLVFRDSLPMSAIPTTIVLDKSGRPSARILGAVTRSLLVQVVDEVNNG</sequence>
<dbReference type="Pfam" id="PF08534">
    <property type="entry name" value="Redoxin"/>
    <property type="match status" value="1"/>
</dbReference>
<comment type="subcellular location">
    <subcellularLocation>
        <location evidence="1">Cell envelope</location>
    </subcellularLocation>
</comment>
<dbReference type="PANTHER" id="PTHR42852">
    <property type="entry name" value="THIOL:DISULFIDE INTERCHANGE PROTEIN DSBE"/>
    <property type="match status" value="1"/>
</dbReference>
<keyword evidence="3" id="KW-1015">Disulfide bond</keyword>
<dbReference type="EMBL" id="CAEZTT010000039">
    <property type="protein sequence ID" value="CAB4574254.1"/>
    <property type="molecule type" value="Genomic_DNA"/>
</dbReference>
<dbReference type="InterPro" id="IPR036249">
    <property type="entry name" value="Thioredoxin-like_sf"/>
</dbReference>
<dbReference type="Gene3D" id="3.40.30.10">
    <property type="entry name" value="Glutaredoxin"/>
    <property type="match status" value="1"/>
</dbReference>
<keyword evidence="2" id="KW-0201">Cytochrome c-type biogenesis</keyword>
<dbReference type="AlphaFoldDB" id="A0A6J6EG94"/>
<evidence type="ECO:0000256" key="4">
    <source>
        <dbReference type="ARBA" id="ARBA00023284"/>
    </source>
</evidence>
<dbReference type="GO" id="GO:0030313">
    <property type="term" value="C:cell envelope"/>
    <property type="evidence" value="ECO:0007669"/>
    <property type="project" value="UniProtKB-SubCell"/>
</dbReference>
<reference evidence="6" key="1">
    <citation type="submission" date="2020-05" db="EMBL/GenBank/DDBJ databases">
        <authorList>
            <person name="Chiriac C."/>
            <person name="Salcher M."/>
            <person name="Ghai R."/>
            <person name="Kavagutti S V."/>
        </authorList>
    </citation>
    <scope>NUCLEOTIDE SEQUENCE</scope>
</reference>
<gene>
    <name evidence="6" type="ORF">UFOPK1726_00474</name>
</gene>
<feature type="domain" description="Thioredoxin" evidence="5">
    <location>
        <begin position="25"/>
        <end position="167"/>
    </location>
</feature>
<dbReference type="GO" id="GO:0016491">
    <property type="term" value="F:oxidoreductase activity"/>
    <property type="evidence" value="ECO:0007669"/>
    <property type="project" value="InterPro"/>
</dbReference>
<dbReference type="PROSITE" id="PS51352">
    <property type="entry name" value="THIOREDOXIN_2"/>
    <property type="match status" value="1"/>
</dbReference>